<dbReference type="PANTHER" id="PTHR47483">
    <property type="entry name" value="BETA-ARABINOFURANOSYLTRANSFERASE RAY1"/>
    <property type="match status" value="1"/>
</dbReference>
<dbReference type="PANTHER" id="PTHR47483:SF1">
    <property type="entry name" value="BETA-ARABINOFURANOSYLTRANSFERASE RAY1"/>
    <property type="match status" value="1"/>
</dbReference>
<gene>
    <name evidence="2" type="ORF">Fmac_028013</name>
</gene>
<accession>A0ABD1LJF8</accession>
<dbReference type="EMBL" id="JBGMDY010000009">
    <property type="protein sequence ID" value="KAL2323634.1"/>
    <property type="molecule type" value="Genomic_DNA"/>
</dbReference>
<evidence type="ECO:0000256" key="1">
    <source>
        <dbReference type="SAM" id="Phobius"/>
    </source>
</evidence>
<comment type="caution">
    <text evidence="2">The sequence shown here is derived from an EMBL/GenBank/DDBJ whole genome shotgun (WGS) entry which is preliminary data.</text>
</comment>
<dbReference type="InterPro" id="IPR044575">
    <property type="entry name" value="RAY1-like"/>
</dbReference>
<keyword evidence="1" id="KW-1133">Transmembrane helix</keyword>
<name>A0ABD1LJF8_9FABA</name>
<reference evidence="2 3" key="1">
    <citation type="submission" date="2024-08" db="EMBL/GenBank/DDBJ databases">
        <title>Insights into the chromosomal genome structure of Flemingia macrophylla.</title>
        <authorList>
            <person name="Ding Y."/>
            <person name="Zhao Y."/>
            <person name="Bi W."/>
            <person name="Wu M."/>
            <person name="Zhao G."/>
            <person name="Gong Y."/>
            <person name="Li W."/>
            <person name="Zhang P."/>
        </authorList>
    </citation>
    <scope>NUCLEOTIDE SEQUENCE [LARGE SCALE GENOMIC DNA]</scope>
    <source>
        <strain evidence="2">DYQJB</strain>
        <tissue evidence="2">Leaf</tissue>
    </source>
</reference>
<dbReference type="Proteomes" id="UP001603857">
    <property type="component" value="Unassembled WGS sequence"/>
</dbReference>
<sequence>MTKYPGMCVARPEVLRVPHESVLWHGEVLLPGPIGNVHMHFAYQESRSRKPRTVLSLGYFEFTHETDLIWSCGLWLSGFFFIALSLYATQRLPSYKDHTRTSKHATVDFSSPSIIIFTAPKPFKGSTGMRQTQAVKSWLALSPYVTVAFFYCQDPSASSFADAFDSRVLVDTNIDFT</sequence>
<keyword evidence="1" id="KW-0472">Membrane</keyword>
<keyword evidence="1" id="KW-0812">Transmembrane</keyword>
<protein>
    <recommendedName>
        <fullName evidence="4">Glycosyltransferase family 92 protein</fullName>
    </recommendedName>
</protein>
<evidence type="ECO:0000313" key="2">
    <source>
        <dbReference type="EMBL" id="KAL2323634.1"/>
    </source>
</evidence>
<feature type="transmembrane region" description="Helical" evidence="1">
    <location>
        <begin position="68"/>
        <end position="88"/>
    </location>
</feature>
<evidence type="ECO:0000313" key="3">
    <source>
        <dbReference type="Proteomes" id="UP001603857"/>
    </source>
</evidence>
<dbReference type="AlphaFoldDB" id="A0ABD1LJF8"/>
<evidence type="ECO:0008006" key="4">
    <source>
        <dbReference type="Google" id="ProtNLM"/>
    </source>
</evidence>
<keyword evidence="3" id="KW-1185">Reference proteome</keyword>
<proteinExistence type="predicted"/>
<organism evidence="2 3">
    <name type="scientific">Flemingia macrophylla</name>
    <dbReference type="NCBI Taxonomy" id="520843"/>
    <lineage>
        <taxon>Eukaryota</taxon>
        <taxon>Viridiplantae</taxon>
        <taxon>Streptophyta</taxon>
        <taxon>Embryophyta</taxon>
        <taxon>Tracheophyta</taxon>
        <taxon>Spermatophyta</taxon>
        <taxon>Magnoliopsida</taxon>
        <taxon>eudicotyledons</taxon>
        <taxon>Gunneridae</taxon>
        <taxon>Pentapetalae</taxon>
        <taxon>rosids</taxon>
        <taxon>fabids</taxon>
        <taxon>Fabales</taxon>
        <taxon>Fabaceae</taxon>
        <taxon>Papilionoideae</taxon>
        <taxon>50 kb inversion clade</taxon>
        <taxon>NPAAA clade</taxon>
        <taxon>indigoferoid/millettioid clade</taxon>
        <taxon>Phaseoleae</taxon>
        <taxon>Flemingia</taxon>
    </lineage>
</organism>